<comment type="caution">
    <text evidence="1">The sequence shown here is derived from an EMBL/GenBank/DDBJ whole genome shotgun (WGS) entry which is preliminary data.</text>
</comment>
<dbReference type="InterPro" id="IPR014710">
    <property type="entry name" value="RmlC-like_jellyroll"/>
</dbReference>
<protein>
    <submittedName>
        <fullName evidence="1">Cupin</fullName>
    </submittedName>
</protein>
<dbReference type="SUPFAM" id="SSF51182">
    <property type="entry name" value="RmlC-like cupins"/>
    <property type="match status" value="1"/>
</dbReference>
<name>A0A370P1Q2_9BURK</name>
<gene>
    <name evidence="1" type="ORF">DN412_02400</name>
</gene>
<keyword evidence="2" id="KW-1185">Reference proteome</keyword>
<dbReference type="RefSeq" id="WP_115013048.1">
    <property type="nucleotide sequence ID" value="NZ_QKWJ01000002.1"/>
</dbReference>
<sequence>MERDAFARALAREGFNELVTVTREAGALEEHTHPFEAKALVLAGEIHIRIGNDERLYRMGEVFHLAPNVRHSERYGPEGVEYLVGRK</sequence>
<dbReference type="EMBL" id="QKWJ01000002">
    <property type="protein sequence ID" value="RDK11776.1"/>
    <property type="molecule type" value="Genomic_DNA"/>
</dbReference>
<dbReference type="InterPro" id="IPR011051">
    <property type="entry name" value="RmlC_Cupin_sf"/>
</dbReference>
<evidence type="ECO:0000313" key="2">
    <source>
        <dbReference type="Proteomes" id="UP000255165"/>
    </source>
</evidence>
<reference evidence="1 2" key="1">
    <citation type="submission" date="2018-06" db="EMBL/GenBank/DDBJ databases">
        <authorList>
            <person name="Feng T."/>
            <person name="Jeon C.O."/>
        </authorList>
    </citation>
    <scope>NUCLEOTIDE SEQUENCE [LARGE SCALE GENOMIC DNA]</scope>
    <source>
        <strain evidence="1 2">S23</strain>
    </source>
</reference>
<accession>A0A370P1Q2</accession>
<dbReference type="Proteomes" id="UP000255165">
    <property type="component" value="Unassembled WGS sequence"/>
</dbReference>
<evidence type="ECO:0000313" key="1">
    <source>
        <dbReference type="EMBL" id="RDK11776.1"/>
    </source>
</evidence>
<dbReference type="Gene3D" id="2.60.120.10">
    <property type="entry name" value="Jelly Rolls"/>
    <property type="match status" value="1"/>
</dbReference>
<organism evidence="1 2">
    <name type="scientific">Cupriavidus lacunae</name>
    <dbReference type="NCBI Taxonomy" id="2666307"/>
    <lineage>
        <taxon>Bacteria</taxon>
        <taxon>Pseudomonadati</taxon>
        <taxon>Pseudomonadota</taxon>
        <taxon>Betaproteobacteria</taxon>
        <taxon>Burkholderiales</taxon>
        <taxon>Burkholderiaceae</taxon>
        <taxon>Cupriavidus</taxon>
    </lineage>
</organism>
<proteinExistence type="predicted"/>
<dbReference type="AlphaFoldDB" id="A0A370P1Q2"/>